<dbReference type="SMART" id="SM00181">
    <property type="entry name" value="EGF"/>
    <property type="match status" value="2"/>
</dbReference>
<keyword evidence="3" id="KW-1133">Transmembrane helix</keyword>
<dbReference type="OrthoDB" id="49305at2759"/>
<evidence type="ECO:0000256" key="2">
    <source>
        <dbReference type="SAM" id="MobiDB-lite"/>
    </source>
</evidence>
<dbReference type="PROSITE" id="PS50026">
    <property type="entry name" value="EGF_3"/>
    <property type="match status" value="1"/>
</dbReference>
<feature type="region of interest" description="Disordered" evidence="2">
    <location>
        <begin position="227"/>
        <end position="253"/>
    </location>
</feature>
<keyword evidence="3" id="KW-0812">Transmembrane</keyword>
<dbReference type="AlphaFoldDB" id="A0A1E7FTM4"/>
<evidence type="ECO:0000313" key="5">
    <source>
        <dbReference type="EMBL" id="OEU21163.1"/>
    </source>
</evidence>
<dbReference type="InParanoid" id="A0A1E7FTM4"/>
<feature type="transmembrane region" description="Helical" evidence="3">
    <location>
        <begin position="140"/>
        <end position="164"/>
    </location>
</feature>
<feature type="region of interest" description="Disordered" evidence="2">
    <location>
        <begin position="118"/>
        <end position="137"/>
    </location>
</feature>
<dbReference type="PROSITE" id="PS00022">
    <property type="entry name" value="EGF_1"/>
    <property type="match status" value="1"/>
</dbReference>
<feature type="domain" description="EGF-like" evidence="4">
    <location>
        <begin position="5"/>
        <end position="48"/>
    </location>
</feature>
<feature type="compositionally biased region" description="Polar residues" evidence="2">
    <location>
        <begin position="124"/>
        <end position="137"/>
    </location>
</feature>
<organism evidence="5 6">
    <name type="scientific">Fragilariopsis cylindrus CCMP1102</name>
    <dbReference type="NCBI Taxonomy" id="635003"/>
    <lineage>
        <taxon>Eukaryota</taxon>
        <taxon>Sar</taxon>
        <taxon>Stramenopiles</taxon>
        <taxon>Ochrophyta</taxon>
        <taxon>Bacillariophyta</taxon>
        <taxon>Bacillariophyceae</taxon>
        <taxon>Bacillariophycidae</taxon>
        <taxon>Bacillariales</taxon>
        <taxon>Bacillariaceae</taxon>
        <taxon>Fragilariopsis</taxon>
    </lineage>
</organism>
<evidence type="ECO:0000313" key="6">
    <source>
        <dbReference type="Proteomes" id="UP000095751"/>
    </source>
</evidence>
<dbReference type="KEGG" id="fcy:FRACYDRAFT_234790"/>
<dbReference type="Proteomes" id="UP000095751">
    <property type="component" value="Unassembled WGS sequence"/>
</dbReference>
<dbReference type="InterPro" id="IPR000742">
    <property type="entry name" value="EGF"/>
</dbReference>
<evidence type="ECO:0000256" key="3">
    <source>
        <dbReference type="SAM" id="Phobius"/>
    </source>
</evidence>
<protein>
    <recommendedName>
        <fullName evidence="4">EGF-like domain-containing protein</fullName>
    </recommendedName>
</protein>
<proteinExistence type="predicted"/>
<reference evidence="5 6" key="1">
    <citation type="submission" date="2016-09" db="EMBL/GenBank/DDBJ databases">
        <title>Extensive genetic diversity and differential bi-allelic expression allows diatom success in the polar Southern Ocean.</title>
        <authorList>
            <consortium name="DOE Joint Genome Institute"/>
            <person name="Mock T."/>
            <person name="Otillar R.P."/>
            <person name="Strauss J."/>
            <person name="Dupont C."/>
            <person name="Frickenhaus S."/>
            <person name="Maumus F."/>
            <person name="Mcmullan M."/>
            <person name="Sanges R."/>
            <person name="Schmutz J."/>
            <person name="Toseland A."/>
            <person name="Valas R."/>
            <person name="Veluchamy A."/>
            <person name="Ward B.J."/>
            <person name="Allen A."/>
            <person name="Barry K."/>
            <person name="Falciatore A."/>
            <person name="Ferrante M."/>
            <person name="Fortunato A.E."/>
            <person name="Gloeckner G."/>
            <person name="Gruber A."/>
            <person name="Hipkin R."/>
            <person name="Janech M."/>
            <person name="Kroth P."/>
            <person name="Leese F."/>
            <person name="Lindquist E."/>
            <person name="Lyon B.R."/>
            <person name="Martin J."/>
            <person name="Mayer C."/>
            <person name="Parker M."/>
            <person name="Quesneville H."/>
            <person name="Raymond J."/>
            <person name="Uhlig C."/>
            <person name="Valentin K.U."/>
            <person name="Worden A.Z."/>
            <person name="Armbrust E.V."/>
            <person name="Bowler C."/>
            <person name="Green B."/>
            <person name="Moulton V."/>
            <person name="Van Oosterhout C."/>
            <person name="Grigoriev I."/>
        </authorList>
    </citation>
    <scope>NUCLEOTIDE SEQUENCE [LARGE SCALE GENOMIC DNA]</scope>
    <source>
        <strain evidence="5 6">CCMP1102</strain>
    </source>
</reference>
<keyword evidence="1" id="KW-0245">EGF-like domain</keyword>
<accession>A0A1E7FTM4</accession>
<keyword evidence="6" id="KW-1185">Reference proteome</keyword>
<name>A0A1E7FTM4_9STRA</name>
<dbReference type="EMBL" id="KV784354">
    <property type="protein sequence ID" value="OEU21163.1"/>
    <property type="molecule type" value="Genomic_DNA"/>
</dbReference>
<gene>
    <name evidence="5" type="ORF">FRACYDRAFT_234790</name>
</gene>
<evidence type="ECO:0000256" key="1">
    <source>
        <dbReference type="PROSITE-ProRule" id="PRU00076"/>
    </source>
</evidence>
<comment type="caution">
    <text evidence="1">Lacks conserved residue(s) required for the propagation of feature annotation.</text>
</comment>
<dbReference type="Gene3D" id="2.10.25.10">
    <property type="entry name" value="Laminin"/>
    <property type="match status" value="2"/>
</dbReference>
<evidence type="ECO:0000259" key="4">
    <source>
        <dbReference type="PROSITE" id="PS50026"/>
    </source>
</evidence>
<keyword evidence="3" id="KW-0472">Membrane</keyword>
<sequence length="253" mass="27178">MSSSTFRTCPDGHRCENGSSCAQHPLEEGTYYCDCETSPGDFAGLYCEYEAETYCQLQQETTSDWFCSNQGTCVLSTTGGGGSGGDAAQWTCDCPTDFDGPHCQFVQGNVPREWPGFDFDPATATLSNPSSKQQNGESGLHVGVTITIVIVVLAFVLLTSLLVIRKIRGSSNFNSKNPDSAQNATRDPSEGLKLEADGSVLQEVMQSFSRTPNSTIEGDFDAMIANRSSDDHSVEVGMNGNGGRYSDNPDELL</sequence>